<feature type="transmembrane region" description="Helical" evidence="2">
    <location>
        <begin position="26"/>
        <end position="45"/>
    </location>
</feature>
<name>A0A2Z4Y4U2_SUMC1</name>
<evidence type="ECO:0000256" key="1">
    <source>
        <dbReference type="SAM" id="Coils"/>
    </source>
</evidence>
<dbReference type="AlphaFoldDB" id="A0A2Z4Y4U2"/>
<keyword evidence="2" id="KW-1133">Transmembrane helix</keyword>
<evidence type="ECO:0000313" key="3">
    <source>
        <dbReference type="EMBL" id="AXA36231.1"/>
    </source>
</evidence>
<keyword evidence="2" id="KW-0812">Transmembrane</keyword>
<dbReference type="PANTHER" id="PTHR32309:SF32">
    <property type="entry name" value="TYROSINE-PROTEIN KINASE ETK-RELATED"/>
    <property type="match status" value="1"/>
</dbReference>
<protein>
    <recommendedName>
        <fullName evidence="5">Polysaccharide chain length determinant N-terminal domain-containing protein</fullName>
    </recommendedName>
</protein>
<gene>
    <name evidence="3" type="ORF">BRCON_1454</name>
</gene>
<evidence type="ECO:0008006" key="5">
    <source>
        <dbReference type="Google" id="ProtNLM"/>
    </source>
</evidence>
<proteinExistence type="predicted"/>
<organism evidence="3 4">
    <name type="scientific">Sumerlaea chitinivorans</name>
    <dbReference type="NCBI Taxonomy" id="2250252"/>
    <lineage>
        <taxon>Bacteria</taxon>
        <taxon>Candidatus Sumerlaeota</taxon>
        <taxon>Candidatus Sumerlaeia</taxon>
        <taxon>Candidatus Sumerlaeales</taxon>
        <taxon>Candidatus Sumerlaeaceae</taxon>
        <taxon>Candidatus Sumerlaea</taxon>
    </lineage>
</organism>
<reference evidence="3 4" key="1">
    <citation type="submission" date="2018-05" db="EMBL/GenBank/DDBJ databases">
        <title>A metagenomic window into the 2 km-deep terrestrial subsurface aquifer revealed taxonomically and functionally diverse microbial community comprising novel uncultured bacterial lineages.</title>
        <authorList>
            <person name="Kadnikov V.V."/>
            <person name="Mardanov A.V."/>
            <person name="Beletsky A.V."/>
            <person name="Banks D."/>
            <person name="Pimenov N.V."/>
            <person name="Frank Y.A."/>
            <person name="Karnachuk O.V."/>
            <person name="Ravin N.V."/>
        </authorList>
    </citation>
    <scope>NUCLEOTIDE SEQUENCE [LARGE SCALE GENOMIC DNA]</scope>
    <source>
        <strain evidence="3">BY</strain>
    </source>
</reference>
<dbReference type="EMBL" id="CP030759">
    <property type="protein sequence ID" value="AXA36231.1"/>
    <property type="molecule type" value="Genomic_DNA"/>
</dbReference>
<feature type="coiled-coil region" evidence="1">
    <location>
        <begin position="271"/>
        <end position="319"/>
    </location>
</feature>
<dbReference type="InterPro" id="IPR050445">
    <property type="entry name" value="Bact_polysacc_biosynth/exp"/>
</dbReference>
<feature type="coiled-coil region" evidence="1">
    <location>
        <begin position="160"/>
        <end position="194"/>
    </location>
</feature>
<feature type="transmembrane region" description="Helical" evidence="2">
    <location>
        <begin position="370"/>
        <end position="389"/>
    </location>
</feature>
<accession>A0A2Z4Y4U2</accession>
<evidence type="ECO:0000256" key="2">
    <source>
        <dbReference type="SAM" id="Phobius"/>
    </source>
</evidence>
<dbReference type="KEGG" id="schv:BRCON_1454"/>
<sequence>MPITRRNELQDTFAPRLVYLWKNKRWPVGIALAVAVLTYIAMWFVPEEFKTSAIVYVNRFQYYDQHQVNPNTVVMLAENPELLRAVYDDFTQKFGRKPGDFEKFVKQFEAKTEILQDTTVRKEVSPVIELTVEFRGREETRFLLESWQRRLIEKFGNFATAEARLRAEKVAAEIAQVESEIRAAEAQQARASAELAFQQKLLAEKMDLLAPAELQKVMPLYQPRMQDASNLQVLIQQPIPKPEGMVSRLARVRLQIEKLKVSGADANSTEVAQLQAEERLLSSSITQLEKEIAELQSQVAALQETLSRATREIDTKMQTRQVMQRYLDGLRTAAASYREWDGTGLPTAGDLRVLSQPVLPELRVWPKRTLVAGIAAVAAFLLTTVWLLIQNSLSTISLPRR</sequence>
<keyword evidence="1" id="KW-0175">Coiled coil</keyword>
<dbReference type="Proteomes" id="UP000262583">
    <property type="component" value="Chromosome"/>
</dbReference>
<keyword evidence="2" id="KW-0472">Membrane</keyword>
<dbReference type="PANTHER" id="PTHR32309">
    <property type="entry name" value="TYROSINE-PROTEIN KINASE"/>
    <property type="match status" value="1"/>
</dbReference>
<dbReference type="GO" id="GO:0005886">
    <property type="term" value="C:plasma membrane"/>
    <property type="evidence" value="ECO:0007669"/>
    <property type="project" value="TreeGrafter"/>
</dbReference>
<dbReference type="GO" id="GO:0004713">
    <property type="term" value="F:protein tyrosine kinase activity"/>
    <property type="evidence" value="ECO:0007669"/>
    <property type="project" value="TreeGrafter"/>
</dbReference>
<evidence type="ECO:0000313" key="4">
    <source>
        <dbReference type="Proteomes" id="UP000262583"/>
    </source>
</evidence>